<dbReference type="InterPro" id="IPR012022">
    <property type="entry name" value="UCP005295"/>
</dbReference>
<keyword evidence="2" id="KW-1185">Reference proteome</keyword>
<dbReference type="PANTHER" id="PTHR42658:SF1">
    <property type="entry name" value="HYDROLASE TATD"/>
    <property type="match status" value="1"/>
</dbReference>
<dbReference type="PANTHER" id="PTHR42658">
    <property type="entry name" value="HYDROLASE TATD"/>
    <property type="match status" value="1"/>
</dbReference>
<proteinExistence type="predicted"/>
<gene>
    <name evidence="1" type="ORF">AMOR_30650</name>
</gene>
<organism evidence="1 2">
    <name type="scientific">Anaeromyxobacter oryzae</name>
    <dbReference type="NCBI Taxonomy" id="2918170"/>
    <lineage>
        <taxon>Bacteria</taxon>
        <taxon>Pseudomonadati</taxon>
        <taxon>Myxococcota</taxon>
        <taxon>Myxococcia</taxon>
        <taxon>Myxococcales</taxon>
        <taxon>Cystobacterineae</taxon>
        <taxon>Anaeromyxobacteraceae</taxon>
        <taxon>Anaeromyxobacter</taxon>
    </lineage>
</organism>
<dbReference type="EMBL" id="AP025591">
    <property type="protein sequence ID" value="BDG04069.1"/>
    <property type="molecule type" value="Genomic_DNA"/>
</dbReference>
<dbReference type="InterPro" id="IPR001130">
    <property type="entry name" value="TatD-like"/>
</dbReference>
<sequence>MTRAIPPPTGYDRAVFDALLHARALDARALANLRFFGVQGALVPSDDAVAPATAAAIRGGWDAVVGAARRLRRAGLAGYAALGVHPRRIPLRGLEALLAELPEALGRPEVAALGAVGLAEGGDLEERVLQRQLELAKELRRPVLVHVPWRGRERLTRRVLAILKEAEVDPARVLVAGADARTVRAIVGCGHRAALSLSGAAGGAREAIDAAVKLVASLGPEGIVLGSDAGLSGGDLLALPRAADRLAKAGLGAAVIRRVCGGNATRLLGVEPSALLRRGPSARSGPPSSP</sequence>
<reference evidence="2" key="1">
    <citation type="journal article" date="2022" name="Int. J. Syst. Evol. Microbiol.">
        <title>Anaeromyxobacter oryzae sp. nov., Anaeromyxobacter diazotrophicus sp. nov. and Anaeromyxobacter paludicola sp. nov., isolated from paddy soils.</title>
        <authorList>
            <person name="Itoh H."/>
            <person name="Xu Z."/>
            <person name="Mise K."/>
            <person name="Masuda Y."/>
            <person name="Ushijima N."/>
            <person name="Hayakawa C."/>
            <person name="Shiratori Y."/>
            <person name="Senoo K."/>
        </authorList>
    </citation>
    <scope>NUCLEOTIDE SEQUENCE [LARGE SCALE GENOMIC DNA]</scope>
    <source>
        <strain evidence="2">Red232</strain>
    </source>
</reference>
<name>A0ABM7WX33_9BACT</name>
<accession>A0ABM7WX33</accession>
<evidence type="ECO:0000313" key="2">
    <source>
        <dbReference type="Proteomes" id="UP001162891"/>
    </source>
</evidence>
<evidence type="ECO:0000313" key="1">
    <source>
        <dbReference type="EMBL" id="BDG04069.1"/>
    </source>
</evidence>
<dbReference type="InterPro" id="IPR032466">
    <property type="entry name" value="Metal_Hydrolase"/>
</dbReference>
<dbReference type="SUPFAM" id="SSF51556">
    <property type="entry name" value="Metallo-dependent hydrolases"/>
    <property type="match status" value="1"/>
</dbReference>
<protein>
    <submittedName>
        <fullName evidence="1">Uncharacterized protein</fullName>
    </submittedName>
</protein>
<dbReference type="Pfam" id="PF01026">
    <property type="entry name" value="TatD_DNase"/>
    <property type="match status" value="1"/>
</dbReference>
<dbReference type="Gene3D" id="3.20.20.140">
    <property type="entry name" value="Metal-dependent hydrolases"/>
    <property type="match status" value="1"/>
</dbReference>
<dbReference type="Proteomes" id="UP001162891">
    <property type="component" value="Chromosome"/>
</dbReference>